<evidence type="ECO:0000256" key="3">
    <source>
        <dbReference type="ARBA" id="ARBA00022614"/>
    </source>
</evidence>
<evidence type="ECO:0000313" key="7">
    <source>
        <dbReference type="Proteomes" id="UP000603453"/>
    </source>
</evidence>
<keyword evidence="7" id="KW-1185">Reference proteome</keyword>
<feature type="compositionally biased region" description="Basic and acidic residues" evidence="5">
    <location>
        <begin position="602"/>
        <end position="615"/>
    </location>
</feature>
<accession>A0A8H7RKF5</accession>
<comment type="caution">
    <text evidence="6">The sequence shown here is derived from an EMBL/GenBank/DDBJ whole genome shotgun (WGS) entry which is preliminary data.</text>
</comment>
<evidence type="ECO:0000256" key="1">
    <source>
        <dbReference type="ARBA" id="ARBA00004496"/>
    </source>
</evidence>
<comment type="subcellular location">
    <subcellularLocation>
        <location evidence="1">Cytoplasm</location>
    </subcellularLocation>
</comment>
<reference evidence="6" key="1">
    <citation type="submission" date="2020-12" db="EMBL/GenBank/DDBJ databases">
        <title>Metabolic potential, ecology and presence of endohyphal bacteria is reflected in genomic diversity of Mucoromycotina.</title>
        <authorList>
            <person name="Muszewska A."/>
            <person name="Okrasinska A."/>
            <person name="Steczkiewicz K."/>
            <person name="Drgas O."/>
            <person name="Orlowska M."/>
            <person name="Perlinska-Lenart U."/>
            <person name="Aleksandrzak-Piekarczyk T."/>
            <person name="Szatraj K."/>
            <person name="Zielenkiewicz U."/>
            <person name="Pilsyk S."/>
            <person name="Malc E."/>
            <person name="Mieczkowski P."/>
            <person name="Kruszewska J.S."/>
            <person name="Biernat P."/>
            <person name="Pawlowska J."/>
        </authorList>
    </citation>
    <scope>NUCLEOTIDE SEQUENCE</scope>
    <source>
        <strain evidence="6">WA0000017839</strain>
    </source>
</reference>
<evidence type="ECO:0000256" key="4">
    <source>
        <dbReference type="ARBA" id="ARBA00022737"/>
    </source>
</evidence>
<keyword evidence="2" id="KW-0963">Cytoplasm</keyword>
<dbReference type="InterPro" id="IPR001611">
    <property type="entry name" value="Leu-rich_rpt"/>
</dbReference>
<dbReference type="PANTHER" id="PTHR15454">
    <property type="entry name" value="NISCHARIN RELATED"/>
    <property type="match status" value="1"/>
</dbReference>
<feature type="region of interest" description="Disordered" evidence="5">
    <location>
        <begin position="23"/>
        <end position="43"/>
    </location>
</feature>
<dbReference type="AlphaFoldDB" id="A0A8H7RKF5"/>
<feature type="region of interest" description="Disordered" evidence="5">
    <location>
        <begin position="573"/>
        <end position="615"/>
    </location>
</feature>
<proteinExistence type="predicted"/>
<dbReference type="InterPro" id="IPR032675">
    <property type="entry name" value="LRR_dom_sf"/>
</dbReference>
<dbReference type="Pfam" id="PF13855">
    <property type="entry name" value="LRR_8"/>
    <property type="match status" value="1"/>
</dbReference>
<keyword evidence="4" id="KW-0677">Repeat</keyword>
<keyword evidence="3" id="KW-0433">Leucine-rich repeat</keyword>
<protein>
    <submittedName>
        <fullName evidence="6">Uncharacterized protein</fullName>
    </submittedName>
</protein>
<evidence type="ECO:0000313" key="6">
    <source>
        <dbReference type="EMBL" id="KAG2211872.1"/>
    </source>
</evidence>
<dbReference type="Gene3D" id="3.80.10.10">
    <property type="entry name" value="Ribonuclease Inhibitor"/>
    <property type="match status" value="2"/>
</dbReference>
<dbReference type="GO" id="GO:0005737">
    <property type="term" value="C:cytoplasm"/>
    <property type="evidence" value="ECO:0007669"/>
    <property type="project" value="UniProtKB-SubCell"/>
</dbReference>
<evidence type="ECO:0000256" key="5">
    <source>
        <dbReference type="SAM" id="MobiDB-lite"/>
    </source>
</evidence>
<gene>
    <name evidence="6" type="ORF">INT47_004559</name>
</gene>
<dbReference type="SUPFAM" id="SSF52075">
    <property type="entry name" value="Outer arm dynein light chain 1"/>
    <property type="match status" value="1"/>
</dbReference>
<sequence length="644" mass="71340">MAAPIPGDQFVRTLRHYLEANQHRLLSSSHPPKQPSIPEEVKEPTSLLKAVSSLWTNSRTPAATTTPVSSKESSLGSRPTSLYGVQIPYMSLLAATSPNATSLSNTPYMPLRSSLTLDVHYLYFLLVQFEYLGLEDTHLPVPEHGLVETETTQSAGQAPSMISSVGSVMSTLSLSTGWQFWSNNSNKEAERPLHEDIVYIHRYLSKVSALKLHMNILTDAHKGVTKSGQRTIKGYETPLPQDGSISLPLTSFKNLTYLELSHIHPALISNWADLKSSLVSLVIKVANVDNAVDVIGDEEPWTALKMLSLADNSLTTLDQEPANMIRSLTHLNLSSNLLIDIPSALASLYNLSSLNLSHNMISFTTGINTVLGNIQELDLRGNRLTVLAGLDRLWALERLDVRDNRIDDATEIGRLTELPNIQDIWVEGNPFTKLQPDYRVDIFTLFKGSDLDIELDGTKPTFAERRRIHVDGDHHATPSAIVEEPVSKWPSAIHHDDTSAPAAAAAVSTPAIPKATKLARAKTKNNKRIIRLGQVENKNEAPILSDDEESKANKYVHRLAELEEAVQQEQVVARRAASVRSRRSKKSSNEERPTLESTTSDSTRKSSDAFRKKIEAMRKEAGTEWLRVLQEMDVVKKSTPTTEK</sequence>
<organism evidence="6 7">
    <name type="scientific">Mucor saturninus</name>
    <dbReference type="NCBI Taxonomy" id="64648"/>
    <lineage>
        <taxon>Eukaryota</taxon>
        <taxon>Fungi</taxon>
        <taxon>Fungi incertae sedis</taxon>
        <taxon>Mucoromycota</taxon>
        <taxon>Mucoromycotina</taxon>
        <taxon>Mucoromycetes</taxon>
        <taxon>Mucorales</taxon>
        <taxon>Mucorineae</taxon>
        <taxon>Mucoraceae</taxon>
        <taxon>Mucor</taxon>
    </lineage>
</organism>
<dbReference type="Proteomes" id="UP000603453">
    <property type="component" value="Unassembled WGS sequence"/>
</dbReference>
<dbReference type="PANTHER" id="PTHR15454:SF69">
    <property type="entry name" value="SERINE_THREONINE-PROTEIN KINASE 11-INTERACTING PROTEIN"/>
    <property type="match status" value="1"/>
</dbReference>
<dbReference type="PROSITE" id="PS51450">
    <property type="entry name" value="LRR"/>
    <property type="match status" value="2"/>
</dbReference>
<dbReference type="OrthoDB" id="676979at2759"/>
<dbReference type="EMBL" id="JAEPRD010000007">
    <property type="protein sequence ID" value="KAG2211872.1"/>
    <property type="molecule type" value="Genomic_DNA"/>
</dbReference>
<evidence type="ECO:0000256" key="2">
    <source>
        <dbReference type="ARBA" id="ARBA00022490"/>
    </source>
</evidence>
<name>A0A8H7RKF5_9FUNG</name>
<feature type="region of interest" description="Disordered" evidence="5">
    <location>
        <begin position="59"/>
        <end position="78"/>
    </location>
</feature>